<protein>
    <submittedName>
        <fullName evidence="2">Uncharacterized protein LOC105140332</fullName>
    </submittedName>
</protein>
<keyword evidence="1" id="KW-1133">Transmembrane helix</keyword>
<accession>A0A2P2IZT7</accession>
<dbReference type="PANTHER" id="PTHR37716:SF1">
    <property type="entry name" value="OS07G0568900 PROTEIN"/>
    <property type="match status" value="1"/>
</dbReference>
<dbReference type="AlphaFoldDB" id="A0A2P2IZT7"/>
<organism evidence="2">
    <name type="scientific">Rhizophora mucronata</name>
    <name type="common">Asiatic mangrove</name>
    <dbReference type="NCBI Taxonomy" id="61149"/>
    <lineage>
        <taxon>Eukaryota</taxon>
        <taxon>Viridiplantae</taxon>
        <taxon>Streptophyta</taxon>
        <taxon>Embryophyta</taxon>
        <taxon>Tracheophyta</taxon>
        <taxon>Spermatophyta</taxon>
        <taxon>Magnoliopsida</taxon>
        <taxon>eudicotyledons</taxon>
        <taxon>Gunneridae</taxon>
        <taxon>Pentapetalae</taxon>
        <taxon>rosids</taxon>
        <taxon>fabids</taxon>
        <taxon>Malpighiales</taxon>
        <taxon>Rhizophoraceae</taxon>
        <taxon>Rhizophora</taxon>
    </lineage>
</organism>
<keyword evidence="1" id="KW-0812">Transmembrane</keyword>
<dbReference type="EMBL" id="GGEC01006242">
    <property type="protein sequence ID" value="MBW86725.1"/>
    <property type="molecule type" value="Transcribed_RNA"/>
</dbReference>
<name>A0A2P2IZT7_RHIMU</name>
<evidence type="ECO:0000313" key="2">
    <source>
        <dbReference type="EMBL" id="MBW86725.1"/>
    </source>
</evidence>
<evidence type="ECO:0000256" key="1">
    <source>
        <dbReference type="SAM" id="Phobius"/>
    </source>
</evidence>
<keyword evidence="1" id="KW-0472">Membrane</keyword>
<dbReference type="GO" id="GO:0009535">
    <property type="term" value="C:chloroplast thylakoid membrane"/>
    <property type="evidence" value="ECO:0007669"/>
    <property type="project" value="TreeGrafter"/>
</dbReference>
<feature type="transmembrane region" description="Helical" evidence="1">
    <location>
        <begin position="124"/>
        <end position="146"/>
    </location>
</feature>
<reference evidence="2" key="1">
    <citation type="submission" date="2018-02" db="EMBL/GenBank/DDBJ databases">
        <title>Rhizophora mucronata_Transcriptome.</title>
        <authorList>
            <person name="Meera S.P."/>
            <person name="Sreeshan A."/>
            <person name="Augustine A."/>
        </authorList>
    </citation>
    <scope>NUCLEOTIDE SEQUENCE</scope>
    <source>
        <tissue evidence="2">Leaf</tissue>
    </source>
</reference>
<dbReference type="PANTHER" id="PTHR37716">
    <property type="entry name" value="OS07G0568900 PROTEIN"/>
    <property type="match status" value="1"/>
</dbReference>
<proteinExistence type="predicted"/>
<sequence>MLSLYCLSLYNKQPLTSPPKLSFITNKKKSTCLEHGDCPIPKKTITNQYYSESSTFIVRAVEKDSQQDEINPDKAKEALKELDQQLQTLSKKQVSPPKIKASEVKLTRDEMTEVATSEVPGSVLVTWATALVLLTIFYNVLFYTVIKPSIDGPESGTGPAATTTATTLERASPEIAVLRMLPRTPETFLQFQDGNFAFQRQ</sequence>